<evidence type="ECO:0000256" key="2">
    <source>
        <dbReference type="ARBA" id="ARBA00005189"/>
    </source>
</evidence>
<feature type="transmembrane region" description="Helical" evidence="11">
    <location>
        <begin position="254"/>
        <end position="272"/>
    </location>
</feature>
<comment type="pathway">
    <text evidence="2">Lipid metabolism.</text>
</comment>
<keyword evidence="9 11" id="KW-0472">Membrane</keyword>
<dbReference type="GO" id="GO:0005789">
    <property type="term" value="C:endoplasmic reticulum membrane"/>
    <property type="evidence" value="ECO:0007669"/>
    <property type="project" value="UniProtKB-SubCell"/>
</dbReference>
<keyword evidence="7" id="KW-0256">Endoplasmic reticulum</keyword>
<protein>
    <recommendedName>
        <fullName evidence="4">diacylglycerol O-acyltransferase</fullName>
        <ecNumber evidence="4">2.3.1.20</ecNumber>
    </recommendedName>
</protein>
<evidence type="ECO:0000256" key="5">
    <source>
        <dbReference type="ARBA" id="ARBA00022679"/>
    </source>
</evidence>
<evidence type="ECO:0000256" key="11">
    <source>
        <dbReference type="SAM" id="Phobius"/>
    </source>
</evidence>
<feature type="transmembrane region" description="Helical" evidence="11">
    <location>
        <begin position="364"/>
        <end position="386"/>
    </location>
</feature>
<keyword evidence="10" id="KW-0012">Acyltransferase</keyword>
<evidence type="ECO:0000313" key="12">
    <source>
        <dbReference type="EMBL" id="CAI2362448.1"/>
    </source>
</evidence>
<comment type="similarity">
    <text evidence="3">Belongs to the membrane-bound acyltransferase family. Sterol o-acyltransferase subfamily.</text>
</comment>
<dbReference type="GO" id="GO:0019432">
    <property type="term" value="P:triglyceride biosynthetic process"/>
    <property type="evidence" value="ECO:0007669"/>
    <property type="project" value="TreeGrafter"/>
</dbReference>
<evidence type="ECO:0000256" key="1">
    <source>
        <dbReference type="ARBA" id="ARBA00004477"/>
    </source>
</evidence>
<comment type="subcellular location">
    <subcellularLocation>
        <location evidence="1">Endoplasmic reticulum membrane</location>
        <topology evidence="1">Multi-pass membrane protein</topology>
    </subcellularLocation>
</comment>
<feature type="transmembrane region" description="Helical" evidence="11">
    <location>
        <begin position="406"/>
        <end position="425"/>
    </location>
</feature>
<feature type="transmembrane region" description="Helical" evidence="11">
    <location>
        <begin position="541"/>
        <end position="566"/>
    </location>
</feature>
<dbReference type="Proteomes" id="UP001295684">
    <property type="component" value="Unassembled WGS sequence"/>
</dbReference>
<evidence type="ECO:0000256" key="9">
    <source>
        <dbReference type="ARBA" id="ARBA00023136"/>
    </source>
</evidence>
<accession>A0AAD1U5T6</accession>
<dbReference type="InterPro" id="IPR004299">
    <property type="entry name" value="MBOAT_fam"/>
</dbReference>
<evidence type="ECO:0000256" key="10">
    <source>
        <dbReference type="ARBA" id="ARBA00023315"/>
    </source>
</evidence>
<evidence type="ECO:0000313" key="13">
    <source>
        <dbReference type="Proteomes" id="UP001295684"/>
    </source>
</evidence>
<dbReference type="InterPro" id="IPR014371">
    <property type="entry name" value="Oat_ACAT_DAG_ARE"/>
</dbReference>
<evidence type="ECO:0000256" key="4">
    <source>
        <dbReference type="ARBA" id="ARBA00013244"/>
    </source>
</evidence>
<organism evidence="12 13">
    <name type="scientific">Euplotes crassus</name>
    <dbReference type="NCBI Taxonomy" id="5936"/>
    <lineage>
        <taxon>Eukaryota</taxon>
        <taxon>Sar</taxon>
        <taxon>Alveolata</taxon>
        <taxon>Ciliophora</taxon>
        <taxon>Intramacronucleata</taxon>
        <taxon>Spirotrichea</taxon>
        <taxon>Hypotrichia</taxon>
        <taxon>Euplotida</taxon>
        <taxon>Euplotidae</taxon>
        <taxon>Moneuplotes</taxon>
    </lineage>
</organism>
<sequence>MIDTKIYKLKAELASSSLDDKGRSLIEWATIFAQVSQDKIEYTQAYKSALVGDFEEMIPHCTLSFLEIDGEQVAKLAEVVRKSQTKQKILMIKPHQNHSQDFEKVCNILREFAMAEKDIGRPIMVNSHTGRGISALSRNAENQSYRGIVNILIILLIASNAQNILKVLNEEGWVFGKVWLDLFRNPTTFQLKNLRYLLYVQNLVTGPLISLGIEKYFASCIKVPRAIVFVLILINLFYMLGYPCWFGMYMQVHMLVRVYPLLFSCGFFLKMISYHHIWHDIRYHRSLLSSDSDKDSKEKPNASQDEDYLTKVGKKLNLPKPIARSVIDYPKNIKLFDVIIFILIPTLNFQLKYPFKKERNYKRFALRIVEFLAWQAMYVIIVMEYVSPLVTDCSNSIKKEEYVAASYYFVRLAVPNTYSWLIMFYSHFHTYLNAYADLTGFSDRSFYLDWWNSTSLSQYWRKWNLPVHNWLTRHIYLPSIRRGRSKAFSMFLVFLFSAILHEFIIFGLLEYVSMIGFNSMAIQVPFIIIQDKYKKALGGNVGNFIFWMTFCVIGQPAGMVMGYILLN</sequence>
<keyword evidence="6 11" id="KW-0812">Transmembrane</keyword>
<keyword evidence="8 11" id="KW-1133">Transmembrane helix</keyword>
<evidence type="ECO:0000256" key="6">
    <source>
        <dbReference type="ARBA" id="ARBA00022692"/>
    </source>
</evidence>
<evidence type="ECO:0000256" key="7">
    <source>
        <dbReference type="ARBA" id="ARBA00022824"/>
    </source>
</evidence>
<dbReference type="GO" id="GO:0004144">
    <property type="term" value="F:diacylglycerol O-acyltransferase activity"/>
    <property type="evidence" value="ECO:0007669"/>
    <property type="project" value="UniProtKB-EC"/>
</dbReference>
<comment type="caution">
    <text evidence="12">The sequence shown here is derived from an EMBL/GenBank/DDBJ whole genome shotgun (WGS) entry which is preliminary data.</text>
</comment>
<gene>
    <name evidence="12" type="ORF">ECRASSUSDP1_LOCUS3771</name>
</gene>
<name>A0AAD1U5T6_EUPCR</name>
<reference evidence="12" key="1">
    <citation type="submission" date="2023-07" db="EMBL/GenBank/DDBJ databases">
        <authorList>
            <consortium name="AG Swart"/>
            <person name="Singh M."/>
            <person name="Singh A."/>
            <person name="Seah K."/>
            <person name="Emmerich C."/>
        </authorList>
    </citation>
    <scope>NUCLEOTIDE SEQUENCE</scope>
    <source>
        <strain evidence="12">DP1</strain>
    </source>
</reference>
<dbReference type="PANTHER" id="PTHR10408">
    <property type="entry name" value="STEROL O-ACYLTRANSFERASE"/>
    <property type="match status" value="1"/>
</dbReference>
<feature type="transmembrane region" description="Helical" evidence="11">
    <location>
        <begin position="487"/>
        <end position="505"/>
    </location>
</feature>
<proteinExistence type="inferred from homology"/>
<dbReference type="AlphaFoldDB" id="A0AAD1U5T6"/>
<keyword evidence="5" id="KW-0808">Transferase</keyword>
<dbReference type="PANTHER" id="PTHR10408:SF7">
    <property type="entry name" value="DIACYLGLYCEROL O-ACYLTRANSFERASE 1"/>
    <property type="match status" value="1"/>
</dbReference>
<feature type="transmembrane region" description="Helical" evidence="11">
    <location>
        <begin position="226"/>
        <end position="248"/>
    </location>
</feature>
<dbReference type="Pfam" id="PF03062">
    <property type="entry name" value="MBOAT"/>
    <property type="match status" value="1"/>
</dbReference>
<dbReference type="EMBL" id="CAMPGE010003609">
    <property type="protein sequence ID" value="CAI2362448.1"/>
    <property type="molecule type" value="Genomic_DNA"/>
</dbReference>
<keyword evidence="13" id="KW-1185">Reference proteome</keyword>
<evidence type="ECO:0000256" key="8">
    <source>
        <dbReference type="ARBA" id="ARBA00022989"/>
    </source>
</evidence>
<evidence type="ECO:0000256" key="3">
    <source>
        <dbReference type="ARBA" id="ARBA00009010"/>
    </source>
</evidence>
<dbReference type="EC" id="2.3.1.20" evidence="4"/>